<dbReference type="RefSeq" id="WP_021680653.1">
    <property type="nucleotide sequence ID" value="NZ_KI260296.1"/>
</dbReference>
<gene>
    <name evidence="1" type="ORF">RUMCAL_02486</name>
</gene>
<dbReference type="AlphaFoldDB" id="U2K112"/>
<evidence type="ECO:0000313" key="2">
    <source>
        <dbReference type="Proteomes" id="UP000016662"/>
    </source>
</evidence>
<dbReference type="EMBL" id="AWVF01000297">
    <property type="protein sequence ID" value="ERJ92206.1"/>
    <property type="molecule type" value="Genomic_DNA"/>
</dbReference>
<dbReference type="HOGENOM" id="CLU_048397_0_0_9"/>
<comment type="caution">
    <text evidence="1">The sequence shown here is derived from an EMBL/GenBank/DDBJ whole genome shotgun (WGS) entry which is preliminary data.</text>
</comment>
<evidence type="ECO:0000313" key="1">
    <source>
        <dbReference type="EMBL" id="ERJ92206.1"/>
    </source>
</evidence>
<keyword evidence="2" id="KW-1185">Reference proteome</keyword>
<accession>U2K112</accession>
<sequence>MEYWIIQIKPFSPKKRNENIVLNFQKDCIRNNLFGMGWNIDDNAYPAGEPMPDYEEYQQKWLETGSGNVSKTAYHAYQNIQAGDLVLFRDRNAKYYIAKVKTTAQWLTEDTVDFETYHNAKEAEMPSNPLSWACRVEKWYPISDVPSAVVGRFSQRRQQTIRRIADTDLQKLADILYSVATQTTYEKIPIHAENFCKAMNPDELEDLTAMWILDKNNEDNKNDENNENNKKSNFCLLPSSCKRNTPKYEFELLGMEKESGKIRRITCQVKNQEEIHADDYSSDTDTYWKIYLFSGIAVTDSGKNSPHIHVITKEDLYRFLLDNPNQNPIVNAYREKLQKWYTFS</sequence>
<dbReference type="Proteomes" id="UP000016662">
    <property type="component" value="Unassembled WGS sequence"/>
</dbReference>
<organism evidence="1 2">
    <name type="scientific">Ruminococcus callidus ATCC 27760</name>
    <dbReference type="NCBI Taxonomy" id="411473"/>
    <lineage>
        <taxon>Bacteria</taxon>
        <taxon>Bacillati</taxon>
        <taxon>Bacillota</taxon>
        <taxon>Clostridia</taxon>
        <taxon>Eubacteriales</taxon>
        <taxon>Oscillospiraceae</taxon>
        <taxon>Ruminococcus</taxon>
    </lineage>
</organism>
<proteinExistence type="predicted"/>
<reference evidence="1 2" key="1">
    <citation type="submission" date="2013-07" db="EMBL/GenBank/DDBJ databases">
        <authorList>
            <person name="Weinstock G."/>
            <person name="Sodergren E."/>
            <person name="Wylie T."/>
            <person name="Fulton L."/>
            <person name="Fulton R."/>
            <person name="Fronick C."/>
            <person name="O'Laughlin M."/>
            <person name="Godfrey J."/>
            <person name="Miner T."/>
            <person name="Herter B."/>
            <person name="Appelbaum E."/>
            <person name="Cordes M."/>
            <person name="Lek S."/>
            <person name="Wollam A."/>
            <person name="Pepin K.H."/>
            <person name="Palsikar V.B."/>
            <person name="Mitreva M."/>
            <person name="Wilson R.K."/>
        </authorList>
    </citation>
    <scope>NUCLEOTIDE SEQUENCE [LARGE SCALE GENOMIC DNA]</scope>
    <source>
        <strain evidence="1 2">ATCC 27760</strain>
    </source>
</reference>
<dbReference type="OrthoDB" id="9767435at2"/>
<name>U2K112_9FIRM</name>
<dbReference type="PATRIC" id="fig|411473.3.peg.2079"/>
<protein>
    <submittedName>
        <fullName evidence="1">Uncharacterized protein</fullName>
    </submittedName>
</protein>